<feature type="transmembrane region" description="Helical" evidence="1">
    <location>
        <begin position="57"/>
        <end position="80"/>
    </location>
</feature>
<organism evidence="3 4">
    <name type="scientific">Falsibacillus albus</name>
    <dbReference type="NCBI Taxonomy" id="2478915"/>
    <lineage>
        <taxon>Bacteria</taxon>
        <taxon>Bacillati</taxon>
        <taxon>Bacillota</taxon>
        <taxon>Bacilli</taxon>
        <taxon>Bacillales</taxon>
        <taxon>Bacillaceae</taxon>
        <taxon>Falsibacillus</taxon>
    </lineage>
</organism>
<feature type="domain" description="DUF1648" evidence="2">
    <location>
        <begin position="25"/>
        <end position="69"/>
    </location>
</feature>
<dbReference type="Pfam" id="PF13630">
    <property type="entry name" value="SdpI"/>
    <property type="match status" value="1"/>
</dbReference>
<evidence type="ECO:0000313" key="3">
    <source>
        <dbReference type="EMBL" id="RLQ96584.1"/>
    </source>
</evidence>
<protein>
    <submittedName>
        <fullName evidence="3">SdpI family protein</fullName>
    </submittedName>
</protein>
<accession>A0A3L7K2I6</accession>
<keyword evidence="1" id="KW-1133">Transmembrane helix</keyword>
<dbReference type="PIRSF" id="PIRSF038959">
    <property type="entry name" value="SdpI"/>
    <property type="match status" value="1"/>
</dbReference>
<dbReference type="InterPro" id="IPR012867">
    <property type="entry name" value="DUF1648"/>
</dbReference>
<name>A0A3L7K2I6_9BACI</name>
<dbReference type="PANTHER" id="PTHR37810:SF5">
    <property type="entry name" value="IMMUNITY PROTEIN SDPI"/>
    <property type="match status" value="1"/>
</dbReference>
<feature type="transmembrane region" description="Helical" evidence="1">
    <location>
        <begin position="20"/>
        <end position="37"/>
    </location>
</feature>
<dbReference type="Proteomes" id="UP000276770">
    <property type="component" value="Unassembled WGS sequence"/>
</dbReference>
<keyword evidence="4" id="KW-1185">Reference proteome</keyword>
<comment type="caution">
    <text evidence="3">The sequence shown here is derived from an EMBL/GenBank/DDBJ whole genome shotgun (WGS) entry which is preliminary data.</text>
</comment>
<dbReference type="AlphaFoldDB" id="A0A3L7K2I6"/>
<evidence type="ECO:0000313" key="4">
    <source>
        <dbReference type="Proteomes" id="UP000276770"/>
    </source>
</evidence>
<evidence type="ECO:0000259" key="2">
    <source>
        <dbReference type="Pfam" id="PF07853"/>
    </source>
</evidence>
<feature type="transmembrane region" description="Helical" evidence="1">
    <location>
        <begin position="175"/>
        <end position="195"/>
    </location>
</feature>
<dbReference type="InterPro" id="IPR025962">
    <property type="entry name" value="SdpI/YhfL"/>
</dbReference>
<evidence type="ECO:0000256" key="1">
    <source>
        <dbReference type="SAM" id="Phobius"/>
    </source>
</evidence>
<feature type="transmembrane region" description="Helical" evidence="1">
    <location>
        <begin position="127"/>
        <end position="145"/>
    </location>
</feature>
<dbReference type="Pfam" id="PF07853">
    <property type="entry name" value="DUF1648"/>
    <property type="match status" value="1"/>
</dbReference>
<gene>
    <name evidence="3" type="ORF">D9X91_05615</name>
</gene>
<dbReference type="PANTHER" id="PTHR37810">
    <property type="entry name" value="IMMUNITY PROTEIN SDPI"/>
    <property type="match status" value="1"/>
</dbReference>
<keyword evidence="1" id="KW-0472">Membrane</keyword>
<proteinExistence type="predicted"/>
<dbReference type="EMBL" id="RCVZ01000003">
    <property type="protein sequence ID" value="RLQ96584.1"/>
    <property type="molecule type" value="Genomic_DNA"/>
</dbReference>
<reference evidence="3 4" key="1">
    <citation type="submission" date="2018-10" db="EMBL/GenBank/DDBJ databases">
        <title>Falsibacillus sp. genome draft.</title>
        <authorList>
            <person name="Shi S."/>
        </authorList>
    </citation>
    <scope>NUCLEOTIDE SEQUENCE [LARGE SCALE GENOMIC DNA]</scope>
    <source>
        <strain evidence="3 4">GY 10110</strain>
    </source>
</reference>
<dbReference type="InterPro" id="IPR026272">
    <property type="entry name" value="SdpI"/>
</dbReference>
<dbReference type="GO" id="GO:0009636">
    <property type="term" value="P:response to toxic substance"/>
    <property type="evidence" value="ECO:0007669"/>
    <property type="project" value="TreeGrafter"/>
</dbReference>
<sequence length="225" mass="25628">MIRGILDMNKKNKFWDLHDAIIFFICLIPIFIALIYYKDLPDSMAIHFGPSGEADNYQSKSMFLVILVLTNLGVSLLVKFSRFIDPRKQNYSKFMRAFLKTRYIIAVLLGGIGTATIYFNLGYAIDIKLIVLIGVGAVFIGLGNYMGQLRSNFFIGIRTPWTLSSEENWRKTHRLAGPLFMLCGVLFMICGFLPGEIAFKVMLGIIFLLALFTYGYSYYLFKKGI</sequence>
<keyword evidence="1" id="KW-0812">Transmembrane</keyword>
<feature type="transmembrane region" description="Helical" evidence="1">
    <location>
        <begin position="101"/>
        <end position="121"/>
    </location>
</feature>
<feature type="transmembrane region" description="Helical" evidence="1">
    <location>
        <begin position="201"/>
        <end position="221"/>
    </location>
</feature>